<sequence length="325" mass="37103">MEEPQHMNEVVPRLFVGSQVAGSFVDLLKEHGITHILSLGNFESIHDHIVYKNIRIMDLPEENLIQYFDESFDFIHNAYENGGKVLIHCEAGMSRSSALMTAYLMRTQQLTPQAALDMIKAKRSFAQPNEGFMDQLELYHLLKYKVDTNHVAYRRFLVAGMAKEHQDTGYIAHLALTPNPQADSQSQLIIRCKKCRYVLVNKEHILDHEPGKGQQAFAYTKRNTDLQSITAEAPIVTPMQLNQPLNPLLARLGASNNNCSSYFIEPMEWIHALQDGQLEGRMDCPNCTAKLGQYNWSGAQCSCGRWITPAFMLHRKQVDEIKRRR</sequence>
<dbReference type="AlphaFoldDB" id="A0A8H7RVM7"/>
<dbReference type="PANTHER" id="PTHR45848">
    <property type="entry name" value="DUAL SPECIFICITY PROTEIN PHOSPHATASE 12 FAMILY MEMBER"/>
    <property type="match status" value="1"/>
</dbReference>
<evidence type="ECO:0000313" key="9">
    <source>
        <dbReference type="Proteomes" id="UP000646827"/>
    </source>
</evidence>
<dbReference type="InterPro" id="IPR020422">
    <property type="entry name" value="TYR_PHOSPHATASE_DUAL_dom"/>
</dbReference>
<comment type="similarity">
    <text evidence="1">Belongs to the protein-tyrosine phosphatase family. Non-receptor class dual specificity subfamily.</text>
</comment>
<dbReference type="InterPro" id="IPR016278">
    <property type="entry name" value="DUSP12"/>
</dbReference>
<name>A0A8H7RVM7_9FUNG</name>
<dbReference type="EC" id="3.1.3.48" evidence="2"/>
<evidence type="ECO:0000313" key="8">
    <source>
        <dbReference type="EMBL" id="KAG2218624.1"/>
    </source>
</evidence>
<dbReference type="GO" id="GO:0008138">
    <property type="term" value="F:protein tyrosine/serine/threonine phosphatase activity"/>
    <property type="evidence" value="ECO:0007669"/>
    <property type="project" value="InterPro"/>
</dbReference>
<protein>
    <recommendedName>
        <fullName evidence="2">protein-tyrosine-phosphatase</fullName>
        <ecNumber evidence="2">3.1.3.48</ecNumber>
    </recommendedName>
</protein>
<dbReference type="PROSITE" id="PS50056">
    <property type="entry name" value="TYR_PHOSPHATASE_2"/>
    <property type="match status" value="1"/>
</dbReference>
<dbReference type="PRINTS" id="PR01908">
    <property type="entry name" value="ADSPHPHTASE"/>
</dbReference>
<gene>
    <name evidence="8" type="ORF">INT45_009756</name>
</gene>
<evidence type="ECO:0000256" key="4">
    <source>
        <dbReference type="ARBA" id="ARBA00022912"/>
    </source>
</evidence>
<keyword evidence="3" id="KW-0378">Hydrolase</keyword>
<dbReference type="SMART" id="SM00195">
    <property type="entry name" value="DSPc"/>
    <property type="match status" value="1"/>
</dbReference>
<evidence type="ECO:0000256" key="5">
    <source>
        <dbReference type="PIRSR" id="PIRSR000941-50"/>
    </source>
</evidence>
<keyword evidence="9" id="KW-1185">Reference proteome</keyword>
<feature type="active site" description="Phosphocysteine intermediate" evidence="5">
    <location>
        <position position="89"/>
    </location>
</feature>
<dbReference type="OrthoDB" id="2017893at2759"/>
<dbReference type="EMBL" id="JAEPRB010000219">
    <property type="protein sequence ID" value="KAG2218624.1"/>
    <property type="molecule type" value="Genomic_DNA"/>
</dbReference>
<dbReference type="PANTHER" id="PTHR45848:SF4">
    <property type="entry name" value="DUAL SPECIFICITY PROTEIN PHOSPHATASE 12"/>
    <property type="match status" value="1"/>
</dbReference>
<proteinExistence type="inferred from homology"/>
<feature type="domain" description="Tyrosine specific protein phosphatases" evidence="7">
    <location>
        <begin position="62"/>
        <end position="123"/>
    </location>
</feature>
<evidence type="ECO:0000259" key="6">
    <source>
        <dbReference type="PROSITE" id="PS50054"/>
    </source>
</evidence>
<feature type="domain" description="Tyrosine-protein phosphatase" evidence="6">
    <location>
        <begin position="6"/>
        <end position="145"/>
    </location>
</feature>
<evidence type="ECO:0000256" key="3">
    <source>
        <dbReference type="ARBA" id="ARBA00022801"/>
    </source>
</evidence>
<organism evidence="8 9">
    <name type="scientific">Circinella minor</name>
    <dbReference type="NCBI Taxonomy" id="1195481"/>
    <lineage>
        <taxon>Eukaryota</taxon>
        <taxon>Fungi</taxon>
        <taxon>Fungi incertae sedis</taxon>
        <taxon>Mucoromycota</taxon>
        <taxon>Mucoromycotina</taxon>
        <taxon>Mucoromycetes</taxon>
        <taxon>Mucorales</taxon>
        <taxon>Lichtheimiaceae</taxon>
        <taxon>Circinella</taxon>
    </lineage>
</organism>
<comment type="caution">
    <text evidence="8">The sequence shown here is derived from an EMBL/GenBank/DDBJ whole genome shotgun (WGS) entry which is preliminary data.</text>
</comment>
<dbReference type="PROSITE" id="PS00383">
    <property type="entry name" value="TYR_PHOSPHATASE_1"/>
    <property type="match status" value="1"/>
</dbReference>
<dbReference type="InterPro" id="IPR000340">
    <property type="entry name" value="Dual-sp_phosphatase_cat-dom"/>
</dbReference>
<reference evidence="8 9" key="1">
    <citation type="submission" date="2020-12" db="EMBL/GenBank/DDBJ databases">
        <title>Metabolic potential, ecology and presence of endohyphal bacteria is reflected in genomic diversity of Mucoromycotina.</title>
        <authorList>
            <person name="Muszewska A."/>
            <person name="Okrasinska A."/>
            <person name="Steczkiewicz K."/>
            <person name="Drgas O."/>
            <person name="Orlowska M."/>
            <person name="Perlinska-Lenart U."/>
            <person name="Aleksandrzak-Piekarczyk T."/>
            <person name="Szatraj K."/>
            <person name="Zielenkiewicz U."/>
            <person name="Pilsyk S."/>
            <person name="Malc E."/>
            <person name="Mieczkowski P."/>
            <person name="Kruszewska J.S."/>
            <person name="Biernat P."/>
            <person name="Pawlowska J."/>
        </authorList>
    </citation>
    <scope>NUCLEOTIDE SEQUENCE [LARGE SCALE GENOMIC DNA]</scope>
    <source>
        <strain evidence="8 9">CBS 142.35</strain>
    </source>
</reference>
<dbReference type="GO" id="GO:0004725">
    <property type="term" value="F:protein tyrosine phosphatase activity"/>
    <property type="evidence" value="ECO:0007669"/>
    <property type="project" value="UniProtKB-EC"/>
</dbReference>
<dbReference type="InterPro" id="IPR016130">
    <property type="entry name" value="Tyr_Pase_AS"/>
</dbReference>
<dbReference type="GO" id="GO:0005634">
    <property type="term" value="C:nucleus"/>
    <property type="evidence" value="ECO:0007669"/>
    <property type="project" value="TreeGrafter"/>
</dbReference>
<evidence type="ECO:0000259" key="7">
    <source>
        <dbReference type="PROSITE" id="PS50056"/>
    </source>
</evidence>
<dbReference type="InterPro" id="IPR029021">
    <property type="entry name" value="Prot-tyrosine_phosphatase-like"/>
</dbReference>
<evidence type="ECO:0000256" key="2">
    <source>
        <dbReference type="ARBA" id="ARBA00013064"/>
    </source>
</evidence>
<dbReference type="SUPFAM" id="SSF52799">
    <property type="entry name" value="(Phosphotyrosine protein) phosphatases II"/>
    <property type="match status" value="1"/>
</dbReference>
<dbReference type="InterPro" id="IPR000387">
    <property type="entry name" value="Tyr_Pase_dom"/>
</dbReference>
<keyword evidence="4" id="KW-0904">Protein phosphatase</keyword>
<dbReference type="Proteomes" id="UP000646827">
    <property type="component" value="Unassembled WGS sequence"/>
</dbReference>
<dbReference type="CDD" id="cd14498">
    <property type="entry name" value="DSP"/>
    <property type="match status" value="1"/>
</dbReference>
<dbReference type="PROSITE" id="PS50054">
    <property type="entry name" value="TYR_PHOSPHATASE_DUAL"/>
    <property type="match status" value="1"/>
</dbReference>
<dbReference type="Gene3D" id="3.90.190.10">
    <property type="entry name" value="Protein tyrosine phosphatase superfamily"/>
    <property type="match status" value="1"/>
</dbReference>
<dbReference type="PIRSF" id="PIRSF000941">
    <property type="entry name" value="DUSP12"/>
    <property type="match status" value="1"/>
</dbReference>
<accession>A0A8H7RVM7</accession>
<evidence type="ECO:0000256" key="1">
    <source>
        <dbReference type="ARBA" id="ARBA00008601"/>
    </source>
</evidence>
<dbReference type="Pfam" id="PF00782">
    <property type="entry name" value="DSPc"/>
    <property type="match status" value="1"/>
</dbReference>